<dbReference type="OrthoDB" id="341259at2759"/>
<keyword evidence="1" id="KW-0677">Repeat</keyword>
<dbReference type="InterPro" id="IPR002110">
    <property type="entry name" value="Ankyrin_rpt"/>
</dbReference>
<keyword evidence="6" id="KW-1185">Reference proteome</keyword>
<proteinExistence type="predicted"/>
<dbReference type="Proteomes" id="UP000326924">
    <property type="component" value="Unassembled WGS sequence"/>
</dbReference>
<dbReference type="Pfam" id="PF00023">
    <property type="entry name" value="Ank"/>
    <property type="match status" value="1"/>
</dbReference>
<evidence type="ECO:0000256" key="2">
    <source>
        <dbReference type="ARBA" id="ARBA00023043"/>
    </source>
</evidence>
<dbReference type="InterPro" id="IPR036770">
    <property type="entry name" value="Ankyrin_rpt-contain_sf"/>
</dbReference>
<accession>A0A5J5F2L8</accession>
<evidence type="ECO:0000313" key="6">
    <source>
        <dbReference type="Proteomes" id="UP000326924"/>
    </source>
</evidence>
<dbReference type="PANTHER" id="PTHR24123:SF141">
    <property type="entry name" value="ANKYRIN 2, ISOFORM U"/>
    <property type="match status" value="1"/>
</dbReference>
<dbReference type="PROSITE" id="PS50088">
    <property type="entry name" value="ANK_REPEAT"/>
    <property type="match status" value="3"/>
</dbReference>
<feature type="repeat" description="ANK" evidence="3">
    <location>
        <begin position="333"/>
        <end position="365"/>
    </location>
</feature>
<dbReference type="PROSITE" id="PS50297">
    <property type="entry name" value="ANK_REP_REGION"/>
    <property type="match status" value="3"/>
</dbReference>
<evidence type="ECO:0000313" key="5">
    <source>
        <dbReference type="EMBL" id="KAA8910458.1"/>
    </source>
</evidence>
<name>A0A5J5F2L8_9PEZI</name>
<dbReference type="Gene3D" id="1.25.40.20">
    <property type="entry name" value="Ankyrin repeat-containing domain"/>
    <property type="match status" value="2"/>
</dbReference>
<dbReference type="InterPro" id="IPR051165">
    <property type="entry name" value="Multifunctional_ANK_Repeat"/>
</dbReference>
<feature type="repeat" description="ANK" evidence="3">
    <location>
        <begin position="149"/>
        <end position="181"/>
    </location>
</feature>
<dbReference type="SUPFAM" id="SSF48403">
    <property type="entry name" value="Ankyrin repeat"/>
    <property type="match status" value="1"/>
</dbReference>
<dbReference type="AlphaFoldDB" id="A0A5J5F2L8"/>
<dbReference type="PANTHER" id="PTHR24123">
    <property type="entry name" value="ANKYRIN REPEAT-CONTAINING"/>
    <property type="match status" value="1"/>
</dbReference>
<evidence type="ECO:0000256" key="1">
    <source>
        <dbReference type="ARBA" id="ARBA00022737"/>
    </source>
</evidence>
<reference evidence="5 6" key="1">
    <citation type="submission" date="2019-09" db="EMBL/GenBank/DDBJ databases">
        <title>Draft genome of the ectomycorrhizal ascomycete Sphaerosporella brunnea.</title>
        <authorList>
            <consortium name="DOE Joint Genome Institute"/>
            <person name="Benucci G.M."/>
            <person name="Marozzi G."/>
            <person name="Antonielli L."/>
            <person name="Sanchez S."/>
            <person name="Marco P."/>
            <person name="Wang X."/>
            <person name="Falini L.B."/>
            <person name="Barry K."/>
            <person name="Haridas S."/>
            <person name="Lipzen A."/>
            <person name="Labutti K."/>
            <person name="Grigoriev I.V."/>
            <person name="Murat C."/>
            <person name="Martin F."/>
            <person name="Albertini E."/>
            <person name="Donnini D."/>
            <person name="Bonito G."/>
        </authorList>
    </citation>
    <scope>NUCLEOTIDE SEQUENCE [LARGE SCALE GENOMIC DNA]</scope>
    <source>
        <strain evidence="5 6">Sb_GMNB300</strain>
    </source>
</reference>
<comment type="caution">
    <text evidence="5">The sequence shown here is derived from an EMBL/GenBank/DDBJ whole genome shotgun (WGS) entry which is preliminary data.</text>
</comment>
<feature type="region of interest" description="Disordered" evidence="4">
    <location>
        <begin position="368"/>
        <end position="391"/>
    </location>
</feature>
<dbReference type="InParanoid" id="A0A5J5F2L8"/>
<keyword evidence="2 3" id="KW-0040">ANK repeat</keyword>
<gene>
    <name evidence="5" type="ORF">FN846DRAFT_888439</name>
</gene>
<sequence length="391" mass="42306">MSTSALTSLPHELLLEIIKHVAAPDTPGQEANTDYPLHSVSPSANSQIIGFRFITRVAPTLPQYPSLLRLSCANKLLHSLCMPFLSVALRDYHIISEAKGTNTSFTLLQSAALRNNVPLATRLLELGANPDFAFKVILCLCSWDSDHASTFNPLSLAVWEGNADMVRLLVHHGANIEERNLPGGLAPLHLAALCGRVEMVKLLLELGSQVDVAAKYYDCGKRDCSLRTPLFLARQVDIVKALLEAGAEVDARDAEGNGVGVHLMRGGSWKGDIGSTVSAINRSLGHNKQLVFGEEQAVELLRVLLEHGLKVDARDTDPGKRTMDESYDFGGPAGKTALHYAIERGWTKCAELLIENGADVEAMDRAGKLPRDYEPNSAADGKAEVEVSVEA</sequence>
<evidence type="ECO:0000256" key="4">
    <source>
        <dbReference type="SAM" id="MobiDB-lite"/>
    </source>
</evidence>
<dbReference type="PRINTS" id="PR01415">
    <property type="entry name" value="ANKYRIN"/>
</dbReference>
<evidence type="ECO:0000256" key="3">
    <source>
        <dbReference type="PROSITE-ProRule" id="PRU00023"/>
    </source>
</evidence>
<feature type="repeat" description="ANK" evidence="3">
    <location>
        <begin position="183"/>
        <end position="215"/>
    </location>
</feature>
<dbReference type="Pfam" id="PF12796">
    <property type="entry name" value="Ank_2"/>
    <property type="match status" value="1"/>
</dbReference>
<dbReference type="SMART" id="SM00248">
    <property type="entry name" value="ANK"/>
    <property type="match status" value="5"/>
</dbReference>
<dbReference type="EMBL" id="VXIS01000046">
    <property type="protein sequence ID" value="KAA8910458.1"/>
    <property type="molecule type" value="Genomic_DNA"/>
</dbReference>
<protein>
    <submittedName>
        <fullName evidence="5">Ankyrin repeat-containing domain protein</fullName>
    </submittedName>
</protein>
<organism evidence="5 6">
    <name type="scientific">Sphaerosporella brunnea</name>
    <dbReference type="NCBI Taxonomy" id="1250544"/>
    <lineage>
        <taxon>Eukaryota</taxon>
        <taxon>Fungi</taxon>
        <taxon>Dikarya</taxon>
        <taxon>Ascomycota</taxon>
        <taxon>Pezizomycotina</taxon>
        <taxon>Pezizomycetes</taxon>
        <taxon>Pezizales</taxon>
        <taxon>Pyronemataceae</taxon>
        <taxon>Sphaerosporella</taxon>
    </lineage>
</organism>